<dbReference type="Gene3D" id="3.40.50.150">
    <property type="entry name" value="Vaccinia Virus protein VP39"/>
    <property type="match status" value="1"/>
</dbReference>
<keyword evidence="3" id="KW-0489">Methyltransferase</keyword>
<keyword evidence="4" id="KW-1185">Reference proteome</keyword>
<reference evidence="3" key="1">
    <citation type="submission" date="2024-05" db="EMBL/GenBank/DDBJ databases">
        <title>Whole genome shotgun sequence of Streptomyces hygroscopicus NBRC 113678.</title>
        <authorList>
            <person name="Komaki H."/>
            <person name="Tamura T."/>
        </authorList>
    </citation>
    <scope>NUCLEOTIDE SEQUENCE</scope>
    <source>
        <strain evidence="3">N11-34</strain>
    </source>
</reference>
<evidence type="ECO:0000313" key="3">
    <source>
        <dbReference type="EMBL" id="GHJ26629.1"/>
    </source>
</evidence>
<dbReference type="Pfam" id="PF08241">
    <property type="entry name" value="Methyltransf_11"/>
    <property type="match status" value="1"/>
</dbReference>
<dbReference type="PANTHER" id="PTHR43460">
    <property type="entry name" value="METHYLTRANSFERASE"/>
    <property type="match status" value="1"/>
</dbReference>
<evidence type="ECO:0000313" key="4">
    <source>
        <dbReference type="Proteomes" id="UP001054854"/>
    </source>
</evidence>
<dbReference type="InterPro" id="IPR029063">
    <property type="entry name" value="SAM-dependent_MTases_sf"/>
</dbReference>
<protein>
    <submittedName>
        <fullName evidence="3">Methyltransferase type 11</fullName>
    </submittedName>
</protein>
<comment type="caution">
    <text evidence="3">The sequence shown here is derived from an EMBL/GenBank/DDBJ whole genome shotgun (WGS) entry which is preliminary data.</text>
</comment>
<evidence type="ECO:0000256" key="1">
    <source>
        <dbReference type="SAM" id="MobiDB-lite"/>
    </source>
</evidence>
<dbReference type="InterPro" id="IPR013216">
    <property type="entry name" value="Methyltransf_11"/>
</dbReference>
<feature type="domain" description="Methyltransferase type 11" evidence="2">
    <location>
        <begin position="85"/>
        <end position="171"/>
    </location>
</feature>
<dbReference type="EMBL" id="BNEK01000002">
    <property type="protein sequence ID" value="GHJ26629.1"/>
    <property type="molecule type" value="Genomic_DNA"/>
</dbReference>
<dbReference type="GO" id="GO:0008168">
    <property type="term" value="F:methyltransferase activity"/>
    <property type="evidence" value="ECO:0007669"/>
    <property type="project" value="UniProtKB-KW"/>
</dbReference>
<dbReference type="PANTHER" id="PTHR43460:SF1">
    <property type="entry name" value="METHYLTRANSFERASE TYPE 11 DOMAIN-CONTAINING PROTEIN"/>
    <property type="match status" value="1"/>
</dbReference>
<dbReference type="CDD" id="cd02440">
    <property type="entry name" value="AdoMet_MTases"/>
    <property type="match status" value="1"/>
</dbReference>
<gene>
    <name evidence="3" type="ORF">TPA0910_10620</name>
</gene>
<dbReference type="SUPFAM" id="SSF53335">
    <property type="entry name" value="S-adenosyl-L-methionine-dependent methyltransferases"/>
    <property type="match status" value="1"/>
</dbReference>
<accession>A0ABQ3TTH7</accession>
<sequence length="285" mass="31917">MVGGHQPGPETLFAKDRPKTVAPWGLSRDNPRMARTFEDLVTEAESAPVDGWDFSWLRGRATEQRPSWGYQRMMGERMARASAALDIQTGGGEVLAGVPELPPLAVATESWPPNVSKATRLLHPRGVAVVADEDEPPLPFADEAFDLVVSRHPVTVWWEEIARVLRPGGAYFSQQVGPASVFELVEYFLGPQPEEVRRRRHPDDARRAAEAAGLEVVDLRSESLRVEFSDIGAVIYFLRKVIWMVPGFTVGQYRDRLHQLHQQIQREGPFIAHAARFLIEARKPA</sequence>
<name>A0ABQ3TTH7_STRHY</name>
<keyword evidence="3" id="KW-0808">Transferase</keyword>
<feature type="region of interest" description="Disordered" evidence="1">
    <location>
        <begin position="1"/>
        <end position="27"/>
    </location>
</feature>
<dbReference type="GO" id="GO:0032259">
    <property type="term" value="P:methylation"/>
    <property type="evidence" value="ECO:0007669"/>
    <property type="project" value="UniProtKB-KW"/>
</dbReference>
<dbReference type="Proteomes" id="UP001054854">
    <property type="component" value="Unassembled WGS sequence"/>
</dbReference>
<evidence type="ECO:0000259" key="2">
    <source>
        <dbReference type="Pfam" id="PF08241"/>
    </source>
</evidence>
<dbReference type="InterPro" id="IPR052939">
    <property type="entry name" value="23S_rRNA_MeTrnsfrase_RlmA"/>
</dbReference>
<organism evidence="3 4">
    <name type="scientific">Streptomyces hygroscopicus</name>
    <dbReference type="NCBI Taxonomy" id="1912"/>
    <lineage>
        <taxon>Bacteria</taxon>
        <taxon>Bacillati</taxon>
        <taxon>Actinomycetota</taxon>
        <taxon>Actinomycetes</taxon>
        <taxon>Kitasatosporales</taxon>
        <taxon>Streptomycetaceae</taxon>
        <taxon>Streptomyces</taxon>
        <taxon>Streptomyces violaceusniger group</taxon>
    </lineage>
</organism>
<proteinExistence type="predicted"/>